<keyword evidence="8" id="KW-1185">Reference proteome</keyword>
<dbReference type="GO" id="GO:0016887">
    <property type="term" value="F:ATP hydrolysis activity"/>
    <property type="evidence" value="ECO:0007669"/>
    <property type="project" value="InterPro"/>
</dbReference>
<evidence type="ECO:0000256" key="5">
    <source>
        <dbReference type="SAM" id="Phobius"/>
    </source>
</evidence>
<dbReference type="InterPro" id="IPR027417">
    <property type="entry name" value="P-loop_NTPase"/>
</dbReference>
<dbReference type="Pfam" id="PF12698">
    <property type="entry name" value="ABC2_membrane_3"/>
    <property type="match status" value="1"/>
</dbReference>
<feature type="domain" description="ABC transporter" evidence="6">
    <location>
        <begin position="585"/>
        <end position="869"/>
    </location>
</feature>
<keyword evidence="4 5" id="KW-0472">Membrane</keyword>
<dbReference type="Proteomes" id="UP001153954">
    <property type="component" value="Unassembled WGS sequence"/>
</dbReference>
<feature type="transmembrane region" description="Helical" evidence="5">
    <location>
        <begin position="426"/>
        <end position="443"/>
    </location>
</feature>
<dbReference type="GO" id="GO:0005524">
    <property type="term" value="F:ATP binding"/>
    <property type="evidence" value="ECO:0007669"/>
    <property type="project" value="InterPro"/>
</dbReference>
<evidence type="ECO:0000313" key="7">
    <source>
        <dbReference type="EMBL" id="CAH2089838.1"/>
    </source>
</evidence>
<feature type="transmembrane region" description="Helical" evidence="5">
    <location>
        <begin position="515"/>
        <end position="539"/>
    </location>
</feature>
<sequence length="967" mass="106370">MHLKRALGTGYRLSFTTIGLPNEPAITAVITSKIPEATVKETSLNSISYNLPSKSSNKFPKLFGLLESKRSELGINSMGMGISTLEEVFLKLCSDVTTEFSEDTIDGENTEPTFKTMTGKNLYFHQLAVLIMRQLKYLWSKKISFLIIQVLIPAIMIFGITILTNNDFVNEDSTREDTNISLDLDVYNKMADRRVLYSVDVNGVSFRTIEEKHPKVNFELTPDVYGAVLRTGKRDIIEYNKYLIGIELNNTDATVLFTTVVRHAAPVAMNLLTNVIATQLLPYADGQTVTTYNYPIESSLESKSNKEEVKSIFAVVLWAVFVAFVTLTTVVNAVSLPCKERASGTRHMHVLTGCAPALHWGATLLTHALIYALVLVLPAVVAVAALDRDRTIDRPDFLGAMVVVLMLGILSFLALVYIVSFNLGERGSSIVLVAMVFIFGLITPTMKSVSDTFEDEDKDFGDYVLLVLSYSLAPHSLTAGAIRCAYVARINAVAVSANLTEPLNYFSISDKTPGVIMLVLLAQFFVYMTIVILTQYGVFNALFDRVLNMNYRAPSRADADETVRAERAYVEKTIALPKKQIQDAMLVNDLHKKYWRIFGKPCNAVQGVSFSVKKGECFGLLGVNGAGKSSTFKMMTGIEWPTRGSLFANGHFMSRFSTDYLQSLGYCPQFSGLDAFLTGYDNLKLLLTLRGLKPEDVESEVKAWIETVGLEKYARRPVSGYSGGCARRLAAAAALSRGGAVTLLDEPTAGVDVAARRRVWAALRRARPHRAVVVTSHSVCVCVCARGGGAVTLLDEPTAGVDVAARRRVWAALRRARPHRAVVVTSHSMDEMEALCGRIAIMAAGRVRALGEPAELRAAHAAGHTVLIKLSTVTATDVTDSSKSEINRLKAALQETFNCTLRDEHKTMLNYHIESPLRYSELFSALEHLKAKFALFEDYSLSETTLEEVFLSLAREDAGETSARATV</sequence>
<dbReference type="PANTHER" id="PTHR19229:SF250">
    <property type="entry name" value="ABC TRANSPORTER DOMAIN-CONTAINING PROTEIN-RELATED"/>
    <property type="match status" value="1"/>
</dbReference>
<feature type="transmembrane region" description="Helical" evidence="5">
    <location>
        <begin position="368"/>
        <end position="386"/>
    </location>
</feature>
<dbReference type="InterPro" id="IPR003439">
    <property type="entry name" value="ABC_transporter-like_ATP-bd"/>
</dbReference>
<dbReference type="SUPFAM" id="SSF52540">
    <property type="entry name" value="P-loop containing nucleoside triphosphate hydrolases"/>
    <property type="match status" value="2"/>
</dbReference>
<accession>A0AAU9TVI8</accession>
<dbReference type="InterPro" id="IPR056264">
    <property type="entry name" value="R2_ABCA1-4-like"/>
</dbReference>
<dbReference type="EMBL" id="CAKOGL010000008">
    <property type="protein sequence ID" value="CAH2089838.1"/>
    <property type="molecule type" value="Genomic_DNA"/>
</dbReference>
<feature type="transmembrane region" description="Helical" evidence="5">
    <location>
        <begin position="312"/>
        <end position="334"/>
    </location>
</feature>
<reference evidence="7" key="1">
    <citation type="submission" date="2022-03" db="EMBL/GenBank/DDBJ databases">
        <authorList>
            <person name="Tunstrom K."/>
        </authorList>
    </citation>
    <scope>NUCLEOTIDE SEQUENCE</scope>
</reference>
<dbReference type="Pfam" id="PF00005">
    <property type="entry name" value="ABC_tran"/>
    <property type="match status" value="1"/>
</dbReference>
<evidence type="ECO:0000256" key="3">
    <source>
        <dbReference type="ARBA" id="ARBA00022989"/>
    </source>
</evidence>
<evidence type="ECO:0000256" key="4">
    <source>
        <dbReference type="ARBA" id="ARBA00023136"/>
    </source>
</evidence>
<dbReference type="InterPro" id="IPR013525">
    <property type="entry name" value="ABC2_TM"/>
</dbReference>
<comment type="caution">
    <text evidence="7">The sequence shown here is derived from an EMBL/GenBank/DDBJ whole genome shotgun (WGS) entry which is preliminary data.</text>
</comment>
<protein>
    <recommendedName>
        <fullName evidence="6">ABC transporter domain-containing protein</fullName>
    </recommendedName>
</protein>
<evidence type="ECO:0000256" key="2">
    <source>
        <dbReference type="ARBA" id="ARBA00022692"/>
    </source>
</evidence>
<gene>
    <name evidence="7" type="ORF">EEDITHA_LOCUS5855</name>
</gene>
<name>A0AAU9TVI8_EUPED</name>
<dbReference type="EMBL" id="CAKOGL010000008">
    <property type="protein sequence ID" value="CAH2089843.1"/>
    <property type="molecule type" value="Genomic_DNA"/>
</dbReference>
<dbReference type="Gene3D" id="3.40.50.300">
    <property type="entry name" value="P-loop containing nucleotide triphosphate hydrolases"/>
    <property type="match status" value="2"/>
</dbReference>
<dbReference type="GO" id="GO:0140359">
    <property type="term" value="F:ABC-type transporter activity"/>
    <property type="evidence" value="ECO:0007669"/>
    <property type="project" value="InterPro"/>
</dbReference>
<dbReference type="CDD" id="cd03263">
    <property type="entry name" value="ABC_subfamily_A"/>
    <property type="match status" value="1"/>
</dbReference>
<dbReference type="AlphaFoldDB" id="A0AAU9TVI8"/>
<dbReference type="GO" id="GO:0016020">
    <property type="term" value="C:membrane"/>
    <property type="evidence" value="ECO:0007669"/>
    <property type="project" value="UniProtKB-SubCell"/>
</dbReference>
<proteinExistence type="predicted"/>
<dbReference type="InterPro" id="IPR026082">
    <property type="entry name" value="ABCA"/>
</dbReference>
<dbReference type="PROSITE" id="PS50893">
    <property type="entry name" value="ABC_TRANSPORTER_2"/>
    <property type="match status" value="1"/>
</dbReference>
<dbReference type="Pfam" id="PF23321">
    <property type="entry name" value="R1_ABCA1"/>
    <property type="match status" value="1"/>
</dbReference>
<dbReference type="PANTHER" id="PTHR19229">
    <property type="entry name" value="ATP-BINDING CASSETTE TRANSPORTER SUBFAMILY A ABCA"/>
    <property type="match status" value="1"/>
</dbReference>
<keyword evidence="3 5" id="KW-1133">Transmembrane helix</keyword>
<evidence type="ECO:0000256" key="1">
    <source>
        <dbReference type="ARBA" id="ARBA00004141"/>
    </source>
</evidence>
<feature type="transmembrane region" description="Helical" evidence="5">
    <location>
        <begin position="398"/>
        <end position="420"/>
    </location>
</feature>
<evidence type="ECO:0000259" key="6">
    <source>
        <dbReference type="PROSITE" id="PS50893"/>
    </source>
</evidence>
<keyword evidence="2 5" id="KW-0812">Transmembrane</keyword>
<feature type="transmembrane region" description="Helical" evidence="5">
    <location>
        <begin position="143"/>
        <end position="163"/>
    </location>
</feature>
<organism evidence="7 8">
    <name type="scientific">Euphydryas editha</name>
    <name type="common">Edith's checkerspot</name>
    <dbReference type="NCBI Taxonomy" id="104508"/>
    <lineage>
        <taxon>Eukaryota</taxon>
        <taxon>Metazoa</taxon>
        <taxon>Ecdysozoa</taxon>
        <taxon>Arthropoda</taxon>
        <taxon>Hexapoda</taxon>
        <taxon>Insecta</taxon>
        <taxon>Pterygota</taxon>
        <taxon>Neoptera</taxon>
        <taxon>Endopterygota</taxon>
        <taxon>Lepidoptera</taxon>
        <taxon>Glossata</taxon>
        <taxon>Ditrysia</taxon>
        <taxon>Papilionoidea</taxon>
        <taxon>Nymphalidae</taxon>
        <taxon>Nymphalinae</taxon>
        <taxon>Euphydryas</taxon>
    </lineage>
</organism>
<evidence type="ECO:0000313" key="8">
    <source>
        <dbReference type="Proteomes" id="UP001153954"/>
    </source>
</evidence>
<comment type="subcellular location">
    <subcellularLocation>
        <location evidence="1">Membrane</location>
        <topology evidence="1">Multi-pass membrane protein</topology>
    </subcellularLocation>
</comment>